<dbReference type="Pfam" id="PF10317">
    <property type="entry name" value="7TM_GPCR_Srd"/>
    <property type="match status" value="1"/>
</dbReference>
<protein>
    <submittedName>
        <fullName evidence="2">Serpentine type 7TM GPCR chemoreceptor srd domain-containing protein</fullName>
    </submittedName>
</protein>
<feature type="transmembrane region" description="Helical" evidence="1">
    <location>
        <begin position="90"/>
        <end position="117"/>
    </location>
</feature>
<dbReference type="SUPFAM" id="SSF81321">
    <property type="entry name" value="Family A G protein-coupled receptor-like"/>
    <property type="match status" value="1"/>
</dbReference>
<evidence type="ECO:0000256" key="1">
    <source>
        <dbReference type="SAM" id="Phobius"/>
    </source>
</evidence>
<feature type="transmembrane region" description="Helical" evidence="1">
    <location>
        <begin position="185"/>
        <end position="208"/>
    </location>
</feature>
<evidence type="ECO:0000313" key="2">
    <source>
        <dbReference type="EMBL" id="KAI1706127.1"/>
    </source>
</evidence>
<feature type="transmembrane region" description="Helical" evidence="1">
    <location>
        <begin position="129"/>
        <end position="148"/>
    </location>
</feature>
<comment type="caution">
    <text evidence="2">The sequence shown here is derived from an EMBL/GenBank/DDBJ whole genome shotgun (WGS) entry which is preliminary data.</text>
</comment>
<dbReference type="InterPro" id="IPR019421">
    <property type="entry name" value="7TM_GPCR_serpentine_rcpt_Srd"/>
</dbReference>
<reference evidence="2" key="1">
    <citation type="submission" date="2022-01" db="EMBL/GenBank/DDBJ databases">
        <title>Genome Sequence Resource for Two Populations of Ditylenchus destructor, the Migratory Endoparasitic Phytonematode.</title>
        <authorList>
            <person name="Zhang H."/>
            <person name="Lin R."/>
            <person name="Xie B."/>
        </authorList>
    </citation>
    <scope>NUCLEOTIDE SEQUENCE</scope>
    <source>
        <strain evidence="2">BazhouSP</strain>
    </source>
</reference>
<keyword evidence="3" id="KW-1185">Reference proteome</keyword>
<dbReference type="EMBL" id="JAKKPZ010000050">
    <property type="protein sequence ID" value="KAI1706127.1"/>
    <property type="molecule type" value="Genomic_DNA"/>
</dbReference>
<name>A0AAD4MWH6_9BILA</name>
<feature type="transmembrane region" description="Helical" evidence="1">
    <location>
        <begin position="44"/>
        <end position="70"/>
    </location>
</feature>
<keyword evidence="1" id="KW-0472">Membrane</keyword>
<feature type="transmembrane region" description="Helical" evidence="1">
    <location>
        <begin position="242"/>
        <end position="262"/>
    </location>
</feature>
<gene>
    <name evidence="2" type="ORF">DdX_13167</name>
</gene>
<evidence type="ECO:0000313" key="3">
    <source>
        <dbReference type="Proteomes" id="UP001201812"/>
    </source>
</evidence>
<dbReference type="AlphaFoldDB" id="A0AAD4MWH6"/>
<proteinExistence type="predicted"/>
<organism evidence="2 3">
    <name type="scientific">Ditylenchus destructor</name>
    <dbReference type="NCBI Taxonomy" id="166010"/>
    <lineage>
        <taxon>Eukaryota</taxon>
        <taxon>Metazoa</taxon>
        <taxon>Ecdysozoa</taxon>
        <taxon>Nematoda</taxon>
        <taxon>Chromadorea</taxon>
        <taxon>Rhabditida</taxon>
        <taxon>Tylenchina</taxon>
        <taxon>Tylenchomorpha</taxon>
        <taxon>Sphaerularioidea</taxon>
        <taxon>Anguinidae</taxon>
        <taxon>Anguininae</taxon>
        <taxon>Ditylenchus</taxon>
    </lineage>
</organism>
<accession>A0AAD4MWH6</accession>
<feature type="transmembrane region" description="Helical" evidence="1">
    <location>
        <begin position="268"/>
        <end position="296"/>
    </location>
</feature>
<feature type="transmembrane region" description="Helical" evidence="1">
    <location>
        <begin position="12"/>
        <end position="32"/>
    </location>
</feature>
<dbReference type="PANTHER" id="PTHR22943:SF248">
    <property type="entry name" value="SEVEN TM RECEPTOR"/>
    <property type="match status" value="1"/>
</dbReference>
<dbReference type="PANTHER" id="PTHR22943">
    <property type="entry name" value="7-TRANSMEMBRANE DOMAIN RECEPTOR C.ELEGANS"/>
    <property type="match status" value="1"/>
</dbReference>
<keyword evidence="1" id="KW-0812">Transmembrane</keyword>
<dbReference type="Proteomes" id="UP001201812">
    <property type="component" value="Unassembled WGS sequence"/>
</dbReference>
<keyword evidence="1" id="KW-1133">Transmembrane helix</keyword>
<sequence length="327" mass="37143">MLDIGKVHEVNCWLCAILGIFFNSLLIWMIVYRSVAEIRPYSRILLQTCVIDIYTVVTMIVVQPVFLIVSGWNLLCENGPARYLPLQYNVILYLLWLFAYYFSIISNALQFFYRYLVLCREAKISSFRYLLMLLAASIPVCGNPWILYELAYPDPSRPIAALNSQIFLDINETVEIVLLARSTSWFLIGLYIGAFDVACYAVIIVCGIKIRKSIVKAAQQQQLSSRVVTYNRQISITLALQAILPCVGSLMSMMCVLSSHLIKETSSAYILAFMTVPLHWMPVLNPVITIIVVGSYRRVVFRRKRIATIKVNITTVRSATNELIAPT</sequence>